<keyword evidence="1" id="KW-0812">Transmembrane</keyword>
<dbReference type="AlphaFoldDB" id="A0A0V8J4T7"/>
<evidence type="ECO:0000256" key="1">
    <source>
        <dbReference type="SAM" id="Phobius"/>
    </source>
</evidence>
<gene>
    <name evidence="2" type="ORF">AS030_16860</name>
</gene>
<keyword evidence="1" id="KW-1133">Transmembrane helix</keyword>
<accession>A0A0V8J4T7</accession>
<keyword evidence="3" id="KW-1185">Reference proteome</keyword>
<keyword evidence="1" id="KW-0472">Membrane</keyword>
<dbReference type="EMBL" id="LNQN01000005">
    <property type="protein sequence ID" value="KSU81953.1"/>
    <property type="molecule type" value="Genomic_DNA"/>
</dbReference>
<protein>
    <submittedName>
        <fullName evidence="2">Uncharacterized protein</fullName>
    </submittedName>
</protein>
<evidence type="ECO:0000313" key="2">
    <source>
        <dbReference type="EMBL" id="KSU81953.1"/>
    </source>
</evidence>
<comment type="caution">
    <text evidence="2">The sequence shown here is derived from an EMBL/GenBank/DDBJ whole genome shotgun (WGS) entry which is preliminary data.</text>
</comment>
<organism evidence="2 3">
    <name type="scientific">Fictibacillus enclensis</name>
    <dbReference type="NCBI Taxonomy" id="1017270"/>
    <lineage>
        <taxon>Bacteria</taxon>
        <taxon>Bacillati</taxon>
        <taxon>Bacillota</taxon>
        <taxon>Bacilli</taxon>
        <taxon>Bacillales</taxon>
        <taxon>Fictibacillaceae</taxon>
        <taxon>Fictibacillus</taxon>
    </lineage>
</organism>
<dbReference type="Proteomes" id="UP000054099">
    <property type="component" value="Unassembled WGS sequence"/>
</dbReference>
<reference evidence="2 3" key="1">
    <citation type="journal article" date="2014" name="Antonie Van Leeuwenhoek">
        <title>Fictibacillus enclensis sp. nov., isolated from marine sediment.</title>
        <authorList>
            <person name="Dastager S.G."/>
            <person name="Mawlankar R."/>
            <person name="Srinivasan K."/>
            <person name="Tang S.K."/>
            <person name="Lee J.C."/>
            <person name="Ramana V.V."/>
            <person name="Shouche Y.S."/>
        </authorList>
    </citation>
    <scope>NUCLEOTIDE SEQUENCE [LARGE SCALE GENOMIC DNA]</scope>
    <source>
        <strain evidence="2 3">NIO-1003</strain>
    </source>
</reference>
<name>A0A0V8J4T7_9BACL</name>
<proteinExistence type="predicted"/>
<evidence type="ECO:0000313" key="3">
    <source>
        <dbReference type="Proteomes" id="UP000054099"/>
    </source>
</evidence>
<sequence>MAEYPSFLMFFLYYTKAKRLKKSMAGVYWVLSTGNIYVVGMLTGSGNLLGGNYQKKMYRFFSLGPSNAFLVLFE</sequence>
<dbReference type="RefSeq" id="WP_061973760.1">
    <property type="nucleotide sequence ID" value="NZ_FMAV01000003.1"/>
</dbReference>
<feature type="transmembrane region" description="Helical" evidence="1">
    <location>
        <begin position="27"/>
        <end position="49"/>
    </location>
</feature>